<keyword evidence="3" id="KW-1185">Reference proteome</keyword>
<evidence type="ECO:0000313" key="2">
    <source>
        <dbReference type="EMBL" id="NHZ67389.1"/>
    </source>
</evidence>
<protein>
    <submittedName>
        <fullName evidence="2">IS66 family transposase</fullName>
    </submittedName>
</protein>
<name>A0ABX0NB32_9BURK</name>
<reference evidence="2 3" key="1">
    <citation type="submission" date="2019-10" db="EMBL/GenBank/DDBJ databases">
        <title>Taxonomy of Antarctic Massilia spp.: description of Massilia rubra sp. nov., Massilia aquatica sp. nov., Massilia mucilaginosa sp. nov., Massilia frigida sp. nov. isolated from streams, lakes and regoliths.</title>
        <authorList>
            <person name="Holochova P."/>
            <person name="Sedlacek I."/>
            <person name="Kralova S."/>
            <person name="Maslanova I."/>
            <person name="Busse H.-J."/>
            <person name="Stankova E."/>
            <person name="Vrbovska V."/>
            <person name="Kovarovic V."/>
            <person name="Bartak M."/>
            <person name="Svec P."/>
            <person name="Pantucek R."/>
        </authorList>
    </citation>
    <scope>NUCLEOTIDE SEQUENCE [LARGE SCALE GENOMIC DNA]</scope>
    <source>
        <strain evidence="2 3">CCM 8694</strain>
    </source>
</reference>
<organism evidence="2 3">
    <name type="scientific">Massilia genomosp. 1</name>
    <dbReference type="NCBI Taxonomy" id="2609280"/>
    <lineage>
        <taxon>Bacteria</taxon>
        <taxon>Pseudomonadati</taxon>
        <taxon>Pseudomonadota</taxon>
        <taxon>Betaproteobacteria</taxon>
        <taxon>Burkholderiales</taxon>
        <taxon>Oxalobacteraceae</taxon>
        <taxon>Telluria group</taxon>
        <taxon>Massilia</taxon>
    </lineage>
</organism>
<dbReference type="EMBL" id="WHJF01000722">
    <property type="protein sequence ID" value="NHZ67389.1"/>
    <property type="molecule type" value="Genomic_DNA"/>
</dbReference>
<feature type="region of interest" description="Disordered" evidence="1">
    <location>
        <begin position="1"/>
        <end position="33"/>
    </location>
</feature>
<comment type="caution">
    <text evidence="2">The sequence shown here is derived from an EMBL/GenBank/DDBJ whole genome shotgun (WGS) entry which is preliminary data.</text>
</comment>
<proteinExistence type="predicted"/>
<evidence type="ECO:0000256" key="1">
    <source>
        <dbReference type="SAM" id="MobiDB-lite"/>
    </source>
</evidence>
<sequence>MKKKKTKSLRKPSEKKVGGQPGHDGTTLMQTSQPTEIVVHPLPSQCDHCHHQLPAD</sequence>
<feature type="compositionally biased region" description="Basic residues" evidence="1">
    <location>
        <begin position="1"/>
        <end position="10"/>
    </location>
</feature>
<gene>
    <name evidence="2" type="ORF">F1735_35160</name>
</gene>
<evidence type="ECO:0000313" key="3">
    <source>
        <dbReference type="Proteomes" id="UP000610594"/>
    </source>
</evidence>
<feature type="non-terminal residue" evidence="2">
    <location>
        <position position="56"/>
    </location>
</feature>
<dbReference type="Proteomes" id="UP000610594">
    <property type="component" value="Unassembled WGS sequence"/>
</dbReference>
<accession>A0ABX0NB32</accession>